<evidence type="ECO:0000313" key="2">
    <source>
        <dbReference type="EMBL" id="BDU72908.1"/>
    </source>
</evidence>
<protein>
    <submittedName>
        <fullName evidence="2">Uncharacterized protein</fullName>
    </submittedName>
</protein>
<gene>
    <name evidence="2" type="ORF">METEAL_20820</name>
</gene>
<sequence>MESQSTRRYEMALPLFSGLDLSLLLEAQAQIKSQDVKGLTKLITTLGPAGTSKTVRKLVAIYRATDLELKKAEADPEMRKEMEERVSEVPFKEAFTDAMTFLTALFESLGLTLGSSEGEGAATETAKGKKGKGPKRPNPTSSGS</sequence>
<feature type="compositionally biased region" description="Low complexity" evidence="1">
    <location>
        <begin position="114"/>
        <end position="125"/>
    </location>
</feature>
<dbReference type="KEGG" id="msil:METEAL_20820"/>
<accession>A0AA48KBW5</accession>
<reference evidence="3" key="1">
    <citation type="journal article" date="2023" name="Int. J. Syst. Evol. Microbiol.">
        <title>Mesoterricola silvestris gen. nov., sp. nov., Mesoterricola sediminis sp. nov., Geothrix oryzae sp. nov., Geothrix edaphica sp. nov., Geothrix rubra sp. nov., and Geothrix limicola sp. nov., six novel members of Acidobacteriota isolated from soils.</title>
        <authorList>
            <person name="Itoh H."/>
            <person name="Sugisawa Y."/>
            <person name="Mise K."/>
            <person name="Xu Z."/>
            <person name="Kuniyasu M."/>
            <person name="Ushijima N."/>
            <person name="Kawano K."/>
            <person name="Kobayashi E."/>
            <person name="Shiratori Y."/>
            <person name="Masuda Y."/>
            <person name="Senoo K."/>
        </authorList>
    </citation>
    <scope>NUCLEOTIDE SEQUENCE [LARGE SCALE GENOMIC DNA]</scope>
    <source>
        <strain evidence="3">W79</strain>
    </source>
</reference>
<dbReference type="EMBL" id="AP027080">
    <property type="protein sequence ID" value="BDU72908.1"/>
    <property type="molecule type" value="Genomic_DNA"/>
</dbReference>
<proteinExistence type="predicted"/>
<dbReference type="Proteomes" id="UP001238179">
    <property type="component" value="Chromosome"/>
</dbReference>
<keyword evidence="3" id="KW-1185">Reference proteome</keyword>
<organism evidence="2 3">
    <name type="scientific">Mesoterricola silvestris</name>
    <dbReference type="NCBI Taxonomy" id="2927979"/>
    <lineage>
        <taxon>Bacteria</taxon>
        <taxon>Pseudomonadati</taxon>
        <taxon>Acidobacteriota</taxon>
        <taxon>Holophagae</taxon>
        <taxon>Holophagales</taxon>
        <taxon>Holophagaceae</taxon>
        <taxon>Mesoterricola</taxon>
    </lineage>
</organism>
<evidence type="ECO:0000313" key="3">
    <source>
        <dbReference type="Proteomes" id="UP001238179"/>
    </source>
</evidence>
<name>A0AA48KBW5_9BACT</name>
<feature type="region of interest" description="Disordered" evidence="1">
    <location>
        <begin position="114"/>
        <end position="144"/>
    </location>
</feature>
<dbReference type="RefSeq" id="WP_316415820.1">
    <property type="nucleotide sequence ID" value="NZ_AP027080.1"/>
</dbReference>
<dbReference type="AlphaFoldDB" id="A0AA48KBW5"/>
<evidence type="ECO:0000256" key="1">
    <source>
        <dbReference type="SAM" id="MobiDB-lite"/>
    </source>
</evidence>